<dbReference type="GO" id="GO:0003746">
    <property type="term" value="F:translation elongation factor activity"/>
    <property type="evidence" value="ECO:0007669"/>
    <property type="project" value="UniProtKB-KW"/>
</dbReference>
<proteinExistence type="predicted"/>
<reference evidence="1" key="1">
    <citation type="submission" date="2018-02" db="EMBL/GenBank/DDBJ databases">
        <title>Rhizophora mucronata_Transcriptome.</title>
        <authorList>
            <person name="Meera S.P."/>
            <person name="Sreeshan A."/>
            <person name="Augustine A."/>
        </authorList>
    </citation>
    <scope>NUCLEOTIDE SEQUENCE</scope>
    <source>
        <tissue evidence="1">Leaf</tissue>
    </source>
</reference>
<dbReference type="AlphaFoldDB" id="A0A2P2M8I3"/>
<dbReference type="EMBL" id="GGEC01046041">
    <property type="protein sequence ID" value="MBX26525.1"/>
    <property type="molecule type" value="Transcribed_RNA"/>
</dbReference>
<organism evidence="1">
    <name type="scientific">Rhizophora mucronata</name>
    <name type="common">Asiatic mangrove</name>
    <dbReference type="NCBI Taxonomy" id="61149"/>
    <lineage>
        <taxon>Eukaryota</taxon>
        <taxon>Viridiplantae</taxon>
        <taxon>Streptophyta</taxon>
        <taxon>Embryophyta</taxon>
        <taxon>Tracheophyta</taxon>
        <taxon>Spermatophyta</taxon>
        <taxon>Magnoliopsida</taxon>
        <taxon>eudicotyledons</taxon>
        <taxon>Gunneridae</taxon>
        <taxon>Pentapetalae</taxon>
        <taxon>rosids</taxon>
        <taxon>fabids</taxon>
        <taxon>Malpighiales</taxon>
        <taxon>Rhizophoraceae</taxon>
        <taxon>Rhizophora</taxon>
    </lineage>
</organism>
<sequence length="46" mass="4911">MPGCWTSSRLSVSVVSQLILLSGSLRPPSITALLLMLLDIVILSKT</sequence>
<name>A0A2P2M8I3_RHIMU</name>
<keyword evidence="1" id="KW-0251">Elongation factor</keyword>
<keyword evidence="1" id="KW-0648">Protein biosynthesis</keyword>
<accession>A0A2P2M8I3</accession>
<evidence type="ECO:0000313" key="1">
    <source>
        <dbReference type="EMBL" id="MBX26530.1"/>
    </source>
</evidence>
<dbReference type="EMBL" id="GGEC01046046">
    <property type="protein sequence ID" value="MBX26530.1"/>
    <property type="molecule type" value="Transcribed_RNA"/>
</dbReference>
<protein>
    <submittedName>
        <fullName evidence="1">Elongation factor 1-alpha</fullName>
    </submittedName>
</protein>